<dbReference type="WBParaSite" id="SCUD_0000408201-mRNA-1">
    <property type="protein sequence ID" value="SCUD_0000408201-mRNA-1"/>
    <property type="gene ID" value="SCUD_0000408201"/>
</dbReference>
<proteinExistence type="predicted"/>
<evidence type="ECO:0000313" key="4">
    <source>
        <dbReference type="WBParaSite" id="SCUD_0000408201-mRNA-1"/>
    </source>
</evidence>
<evidence type="ECO:0000256" key="1">
    <source>
        <dbReference type="SAM" id="Phobius"/>
    </source>
</evidence>
<dbReference type="AlphaFoldDB" id="A0A183JMZ8"/>
<sequence length="258" mass="30542">MFQCILNDVNEFKDVIFHLSEDYTSDNKIDRIEQTFLACFNKCEHETSLHRSIIHYTEQKIMTIINDFNNILTESSVYLSAIRNRLIETNQISTVLNELSNLLDEFSCLDERFVKDCMIDEEELPVHCTENNLSPVKNVYLNNWTKVKILEMWHNELKSIQTQLKTISNDRCFDTVTANNNNNNTDKMKIENDVKQLKLKIEQQSYHLTKKKTELINKINQVTFLKNNFNIQLLNLSLYSLLFMVIYLIVQSNINYFF</sequence>
<protein>
    <submittedName>
        <fullName evidence="4">Spindle pole body component KRE28</fullName>
    </submittedName>
</protein>
<dbReference type="STRING" id="6186.A0A183JMZ8"/>
<dbReference type="EMBL" id="UZAK01005063">
    <property type="protein sequence ID" value="VDO86449.1"/>
    <property type="molecule type" value="Genomic_DNA"/>
</dbReference>
<organism evidence="4">
    <name type="scientific">Schistosoma curassoni</name>
    <dbReference type="NCBI Taxonomy" id="6186"/>
    <lineage>
        <taxon>Eukaryota</taxon>
        <taxon>Metazoa</taxon>
        <taxon>Spiralia</taxon>
        <taxon>Lophotrochozoa</taxon>
        <taxon>Platyhelminthes</taxon>
        <taxon>Trematoda</taxon>
        <taxon>Digenea</taxon>
        <taxon>Strigeidida</taxon>
        <taxon>Schistosomatoidea</taxon>
        <taxon>Schistosomatidae</taxon>
        <taxon>Schistosoma</taxon>
    </lineage>
</organism>
<feature type="transmembrane region" description="Helical" evidence="1">
    <location>
        <begin position="229"/>
        <end position="250"/>
    </location>
</feature>
<keyword evidence="1" id="KW-1133">Transmembrane helix</keyword>
<accession>A0A183JMZ8</accession>
<dbReference type="Proteomes" id="UP000279833">
    <property type="component" value="Unassembled WGS sequence"/>
</dbReference>
<gene>
    <name evidence="2" type="ORF">SCUD_LOCUS4081</name>
</gene>
<keyword evidence="1" id="KW-0472">Membrane</keyword>
<keyword evidence="1" id="KW-0812">Transmembrane</keyword>
<evidence type="ECO:0000313" key="3">
    <source>
        <dbReference type="Proteomes" id="UP000279833"/>
    </source>
</evidence>
<keyword evidence="3" id="KW-1185">Reference proteome</keyword>
<name>A0A183JMZ8_9TREM</name>
<reference evidence="4" key="1">
    <citation type="submission" date="2016-06" db="UniProtKB">
        <authorList>
            <consortium name="WormBaseParasite"/>
        </authorList>
    </citation>
    <scope>IDENTIFICATION</scope>
</reference>
<reference evidence="2 3" key="2">
    <citation type="submission" date="2018-11" db="EMBL/GenBank/DDBJ databases">
        <authorList>
            <consortium name="Pathogen Informatics"/>
        </authorList>
    </citation>
    <scope>NUCLEOTIDE SEQUENCE [LARGE SCALE GENOMIC DNA]</scope>
    <source>
        <strain evidence="2">Dakar</strain>
        <strain evidence="3">Dakar, Senegal</strain>
    </source>
</reference>
<evidence type="ECO:0000313" key="2">
    <source>
        <dbReference type="EMBL" id="VDO86449.1"/>
    </source>
</evidence>